<proteinExistence type="predicted"/>
<evidence type="ECO:0000313" key="3">
    <source>
        <dbReference type="EMBL" id="HGK27368.1"/>
    </source>
</evidence>
<reference evidence="3" key="1">
    <citation type="journal article" date="2020" name="mSystems">
        <title>Genome- and Community-Level Interaction Insights into Carbon Utilization and Element Cycling Functions of Hydrothermarchaeota in Hydrothermal Sediment.</title>
        <authorList>
            <person name="Zhou Z."/>
            <person name="Liu Y."/>
            <person name="Xu W."/>
            <person name="Pan J."/>
            <person name="Luo Z.H."/>
            <person name="Li M."/>
        </authorList>
    </citation>
    <scope>NUCLEOTIDE SEQUENCE [LARGE SCALE GENOMIC DNA]</scope>
    <source>
        <strain evidence="3">SpSt-488</strain>
    </source>
</reference>
<dbReference type="InterPro" id="IPR013429">
    <property type="entry name" value="Regulatory_FmdB_Zinc_ribbon"/>
</dbReference>
<dbReference type="EMBL" id="DSUT01000008">
    <property type="protein sequence ID" value="HGK27368.1"/>
    <property type="molecule type" value="Genomic_DNA"/>
</dbReference>
<dbReference type="AlphaFoldDB" id="A0A7C4CC96"/>
<evidence type="ECO:0000259" key="2">
    <source>
        <dbReference type="SMART" id="SM00834"/>
    </source>
</evidence>
<dbReference type="SMART" id="SM00834">
    <property type="entry name" value="CxxC_CXXC_SSSS"/>
    <property type="match status" value="1"/>
</dbReference>
<dbReference type="NCBIfam" id="TIGR02605">
    <property type="entry name" value="CxxC_CxxC_SSSS"/>
    <property type="match status" value="1"/>
</dbReference>
<feature type="compositionally biased region" description="Low complexity" evidence="1">
    <location>
        <begin position="55"/>
        <end position="74"/>
    </location>
</feature>
<protein>
    <submittedName>
        <fullName evidence="3">Zinc ribbon domain-containing protein</fullName>
    </submittedName>
</protein>
<gene>
    <name evidence="3" type="ORF">ENS41_00235</name>
</gene>
<dbReference type="Gene3D" id="2.20.28.30">
    <property type="entry name" value="RNA polymerase ii, chain L"/>
    <property type="match status" value="1"/>
</dbReference>
<comment type="caution">
    <text evidence="3">The sequence shown here is derived from an EMBL/GenBank/DDBJ whole genome shotgun (WGS) entry which is preliminary data.</text>
</comment>
<accession>A0A7C4CC96</accession>
<evidence type="ECO:0000256" key="1">
    <source>
        <dbReference type="SAM" id="MobiDB-lite"/>
    </source>
</evidence>
<feature type="region of interest" description="Disordered" evidence="1">
    <location>
        <begin position="54"/>
        <end position="74"/>
    </location>
</feature>
<feature type="domain" description="Putative regulatory protein FmdB zinc ribbon" evidence="2">
    <location>
        <begin position="1"/>
        <end position="43"/>
    </location>
</feature>
<name>A0A7C4CC96_UNCW3</name>
<sequence length="74" mass="8175">MPIKEYSCERCRHTFETLVLSKRDEKELQCPECGCKKLTPLFSVFGVAGAEKKVSSSSSKSCSHCSSHSCSTCH</sequence>
<dbReference type="Pfam" id="PF09723">
    <property type="entry name" value="Zn_ribbon_8"/>
    <property type="match status" value="1"/>
</dbReference>
<organism evidence="3">
    <name type="scientific">candidate division WOR-3 bacterium</name>
    <dbReference type="NCBI Taxonomy" id="2052148"/>
    <lineage>
        <taxon>Bacteria</taxon>
        <taxon>Bacteria division WOR-3</taxon>
    </lineage>
</organism>